<name>A0A401G4N1_9APHY</name>
<sequence>MRGAPRASLALFVPAPRWDGTGALAFHRVHRRPILPRRRSSFRAPSATTVPASGPSGVMVVSVFDGDEVSARRSGR</sequence>
<dbReference type="InParanoid" id="A0A401G4N1"/>
<dbReference type="RefSeq" id="XP_027608061.1">
    <property type="nucleotide sequence ID" value="XM_027752260.1"/>
</dbReference>
<comment type="caution">
    <text evidence="1">The sequence shown here is derived from an EMBL/GenBank/DDBJ whole genome shotgun (WGS) entry which is preliminary data.</text>
</comment>
<dbReference type="EMBL" id="BFAD01000001">
    <property type="protein sequence ID" value="GBE77148.1"/>
    <property type="molecule type" value="Genomic_DNA"/>
</dbReference>
<gene>
    <name evidence="1" type="ORF">SCP_0100200</name>
</gene>
<keyword evidence="2" id="KW-1185">Reference proteome</keyword>
<dbReference type="GeneID" id="38774065"/>
<dbReference type="AlphaFoldDB" id="A0A401G4N1"/>
<reference evidence="1 2" key="1">
    <citation type="journal article" date="2018" name="Sci. Rep.">
        <title>Genome sequence of the cauliflower mushroom Sparassis crispa (Hanabiratake) and its association with beneficial usage.</title>
        <authorList>
            <person name="Kiyama R."/>
            <person name="Furutani Y."/>
            <person name="Kawaguchi K."/>
            <person name="Nakanishi T."/>
        </authorList>
    </citation>
    <scope>NUCLEOTIDE SEQUENCE [LARGE SCALE GENOMIC DNA]</scope>
</reference>
<accession>A0A401G4N1</accession>
<organism evidence="1 2">
    <name type="scientific">Sparassis crispa</name>
    <dbReference type="NCBI Taxonomy" id="139825"/>
    <lineage>
        <taxon>Eukaryota</taxon>
        <taxon>Fungi</taxon>
        <taxon>Dikarya</taxon>
        <taxon>Basidiomycota</taxon>
        <taxon>Agaricomycotina</taxon>
        <taxon>Agaricomycetes</taxon>
        <taxon>Polyporales</taxon>
        <taxon>Sparassidaceae</taxon>
        <taxon>Sparassis</taxon>
    </lineage>
</organism>
<evidence type="ECO:0000313" key="2">
    <source>
        <dbReference type="Proteomes" id="UP000287166"/>
    </source>
</evidence>
<dbReference type="Proteomes" id="UP000287166">
    <property type="component" value="Unassembled WGS sequence"/>
</dbReference>
<evidence type="ECO:0000313" key="1">
    <source>
        <dbReference type="EMBL" id="GBE77148.1"/>
    </source>
</evidence>
<protein>
    <submittedName>
        <fullName evidence="1">Uncharacterized protein</fullName>
    </submittedName>
</protein>
<proteinExistence type="predicted"/>